<evidence type="ECO:0000256" key="1">
    <source>
        <dbReference type="SAM" id="MobiDB-lite"/>
    </source>
</evidence>
<proteinExistence type="predicted"/>
<comment type="caution">
    <text evidence="3">The sequence shown here is derived from an EMBL/GenBank/DDBJ whole genome shotgun (WGS) entry which is preliminary data.</text>
</comment>
<dbReference type="InterPro" id="IPR009044">
    <property type="entry name" value="ssDNA-bd_transcriptional_reg"/>
</dbReference>
<feature type="domain" description="Transcriptional coactivator p15 (PC4) C-terminal" evidence="2">
    <location>
        <begin position="16"/>
        <end position="54"/>
    </location>
</feature>
<dbReference type="GO" id="GO:0003677">
    <property type="term" value="F:DNA binding"/>
    <property type="evidence" value="ECO:0007669"/>
    <property type="project" value="InterPro"/>
</dbReference>
<feature type="region of interest" description="Disordered" evidence="1">
    <location>
        <begin position="76"/>
        <end position="102"/>
    </location>
</feature>
<dbReference type="AlphaFoldDB" id="A0A0F9CBX9"/>
<accession>A0A0F9CBX9</accession>
<feature type="compositionally biased region" description="Basic residues" evidence="1">
    <location>
        <begin position="86"/>
        <end position="95"/>
    </location>
</feature>
<sequence length="205" mass="22903">MSTKTLAREIKNGNDGKLVVSAGTWRKKGYVDIRNYWRSPDGEWHPTKRGVRVDQHEAVHIACVIHNLIGELWPVEPKQEPDKRRNGSKTRRYKPPTRPTPDVATVGGGQWLVPGKDHRRTPGKASFGGKGLALVCKSVAYWGRPIHRPLTLQELAACTALTQTAQHIGRIICRGDPPSGQEIRPALLMPSWIRHVARFGAKMYA</sequence>
<gene>
    <name evidence="3" type="ORF">LCGC14_2420860</name>
</gene>
<name>A0A0F9CBX9_9ZZZZ</name>
<reference evidence="3" key="1">
    <citation type="journal article" date="2015" name="Nature">
        <title>Complex archaea that bridge the gap between prokaryotes and eukaryotes.</title>
        <authorList>
            <person name="Spang A."/>
            <person name="Saw J.H."/>
            <person name="Jorgensen S.L."/>
            <person name="Zaremba-Niedzwiedzka K."/>
            <person name="Martijn J."/>
            <person name="Lind A.E."/>
            <person name="van Eijk R."/>
            <person name="Schleper C."/>
            <person name="Guy L."/>
            <person name="Ettema T.J."/>
        </authorList>
    </citation>
    <scope>NUCLEOTIDE SEQUENCE</scope>
</reference>
<protein>
    <recommendedName>
        <fullName evidence="2">Transcriptional coactivator p15 (PC4) C-terminal domain-containing protein</fullName>
    </recommendedName>
</protein>
<dbReference type="GO" id="GO:0006355">
    <property type="term" value="P:regulation of DNA-templated transcription"/>
    <property type="evidence" value="ECO:0007669"/>
    <property type="project" value="InterPro"/>
</dbReference>
<dbReference type="InterPro" id="IPR003173">
    <property type="entry name" value="PC4_C"/>
</dbReference>
<dbReference type="SUPFAM" id="SSF54447">
    <property type="entry name" value="ssDNA-binding transcriptional regulator domain"/>
    <property type="match status" value="1"/>
</dbReference>
<dbReference type="Pfam" id="PF02229">
    <property type="entry name" value="PC4"/>
    <property type="match status" value="1"/>
</dbReference>
<evidence type="ECO:0000313" key="3">
    <source>
        <dbReference type="EMBL" id="KKL23892.1"/>
    </source>
</evidence>
<organism evidence="3">
    <name type="scientific">marine sediment metagenome</name>
    <dbReference type="NCBI Taxonomy" id="412755"/>
    <lineage>
        <taxon>unclassified sequences</taxon>
        <taxon>metagenomes</taxon>
        <taxon>ecological metagenomes</taxon>
    </lineage>
</organism>
<dbReference type="Gene3D" id="2.30.31.10">
    <property type="entry name" value="Transcriptional Coactivator Pc4, Chain A"/>
    <property type="match status" value="1"/>
</dbReference>
<dbReference type="EMBL" id="LAZR01036801">
    <property type="protein sequence ID" value="KKL23892.1"/>
    <property type="molecule type" value="Genomic_DNA"/>
</dbReference>
<evidence type="ECO:0000259" key="2">
    <source>
        <dbReference type="Pfam" id="PF02229"/>
    </source>
</evidence>